<name>A0A2P6P6A2_ROSCH</name>
<evidence type="ECO:0000259" key="2">
    <source>
        <dbReference type="PROSITE" id="PS50158"/>
    </source>
</evidence>
<keyword evidence="1" id="KW-0479">Metal-binding</keyword>
<evidence type="ECO:0000313" key="3">
    <source>
        <dbReference type="EMBL" id="PRQ17434.1"/>
    </source>
</evidence>
<dbReference type="EMBL" id="PDCK01000045">
    <property type="protein sequence ID" value="PRQ17434.1"/>
    <property type="molecule type" value="Genomic_DNA"/>
</dbReference>
<dbReference type="Proteomes" id="UP000238479">
    <property type="component" value="Chromosome 7"/>
</dbReference>
<protein>
    <submittedName>
        <fullName evidence="3">Putative transcription factor interactor and regulator CCHC(Zn) family</fullName>
    </submittedName>
</protein>
<dbReference type="AlphaFoldDB" id="A0A2P6P6A2"/>
<dbReference type="Gramene" id="PRQ17434">
    <property type="protein sequence ID" value="PRQ17434"/>
    <property type="gene ID" value="RchiOBHm_Chr7g0194951"/>
</dbReference>
<keyword evidence="1" id="KW-0862">Zinc</keyword>
<dbReference type="GO" id="GO:0003676">
    <property type="term" value="F:nucleic acid binding"/>
    <property type="evidence" value="ECO:0007669"/>
    <property type="project" value="InterPro"/>
</dbReference>
<dbReference type="GO" id="GO:0008270">
    <property type="term" value="F:zinc ion binding"/>
    <property type="evidence" value="ECO:0007669"/>
    <property type="project" value="UniProtKB-KW"/>
</dbReference>
<evidence type="ECO:0000256" key="1">
    <source>
        <dbReference type="PROSITE-ProRule" id="PRU00047"/>
    </source>
</evidence>
<gene>
    <name evidence="3" type="ORF">RchiOBHm_Chr7g0194951</name>
</gene>
<proteinExistence type="predicted"/>
<dbReference type="SUPFAM" id="SSF57756">
    <property type="entry name" value="Retrovirus zinc finger-like domains"/>
    <property type="match status" value="1"/>
</dbReference>
<reference evidence="3 4" key="1">
    <citation type="journal article" date="2018" name="Nat. Genet.">
        <title>The Rosa genome provides new insights in the design of modern roses.</title>
        <authorList>
            <person name="Bendahmane M."/>
        </authorList>
    </citation>
    <scope>NUCLEOTIDE SEQUENCE [LARGE SCALE GENOMIC DNA]</scope>
    <source>
        <strain evidence="4">cv. Old Blush</strain>
    </source>
</reference>
<dbReference type="InterPro" id="IPR036875">
    <property type="entry name" value="Znf_CCHC_sf"/>
</dbReference>
<feature type="domain" description="CCHC-type" evidence="2">
    <location>
        <begin position="41"/>
        <end position="55"/>
    </location>
</feature>
<dbReference type="Gene3D" id="4.10.60.10">
    <property type="entry name" value="Zinc finger, CCHC-type"/>
    <property type="match status" value="1"/>
</dbReference>
<keyword evidence="4" id="KW-1185">Reference proteome</keyword>
<accession>A0A2P6P6A2</accession>
<evidence type="ECO:0000313" key="4">
    <source>
        <dbReference type="Proteomes" id="UP000238479"/>
    </source>
</evidence>
<dbReference type="PROSITE" id="PS50158">
    <property type="entry name" value="ZF_CCHC"/>
    <property type="match status" value="1"/>
</dbReference>
<comment type="caution">
    <text evidence="3">The sequence shown here is derived from an EMBL/GenBank/DDBJ whole genome shotgun (WGS) entry which is preliminary data.</text>
</comment>
<organism evidence="3 4">
    <name type="scientific">Rosa chinensis</name>
    <name type="common">China rose</name>
    <dbReference type="NCBI Taxonomy" id="74649"/>
    <lineage>
        <taxon>Eukaryota</taxon>
        <taxon>Viridiplantae</taxon>
        <taxon>Streptophyta</taxon>
        <taxon>Embryophyta</taxon>
        <taxon>Tracheophyta</taxon>
        <taxon>Spermatophyta</taxon>
        <taxon>Magnoliopsida</taxon>
        <taxon>eudicotyledons</taxon>
        <taxon>Gunneridae</taxon>
        <taxon>Pentapetalae</taxon>
        <taxon>rosids</taxon>
        <taxon>fabids</taxon>
        <taxon>Rosales</taxon>
        <taxon>Rosaceae</taxon>
        <taxon>Rosoideae</taxon>
        <taxon>Rosoideae incertae sedis</taxon>
        <taxon>Rosa</taxon>
    </lineage>
</organism>
<dbReference type="Pfam" id="PF00098">
    <property type="entry name" value="zf-CCHC"/>
    <property type="match status" value="1"/>
</dbReference>
<dbReference type="InterPro" id="IPR001878">
    <property type="entry name" value="Znf_CCHC"/>
</dbReference>
<sequence>MTKPKFKKTFGNKKFKGSTSKNAVKPENDKGKCLKISGLVKCFFCKKLGHFKKDCEGFKNWLNKKGIIKDNNPKKE</sequence>
<keyword evidence="1" id="KW-0863">Zinc-finger</keyword>